<dbReference type="EMBL" id="JRHH01000001">
    <property type="protein sequence ID" value="KGD69469.1"/>
    <property type="molecule type" value="Genomic_DNA"/>
</dbReference>
<evidence type="ECO:0000313" key="2">
    <source>
        <dbReference type="EMBL" id="KGD69469.1"/>
    </source>
</evidence>
<dbReference type="eggNOG" id="ENOG5032Q86">
    <property type="taxonomic scope" value="Bacteria"/>
</dbReference>
<accession>A0A095SYK3</accession>
<name>A0A095SYK3_9FLAO</name>
<sequence>MKNFNKFSAILLLSFLSLSCSSDSDGGGGSGPATGGFIKAKVAGANFQSDDMTTVGTYNSGAMVLQGTTLDGKSVTIQLYALDGSLETGTYNMNATNENDAYTGSLNYATVNLDTFTTQSYNSLNCENATGTLEVTFIDATKIEGTFSFVGKEVKMDETCDGATKNVTNGSFRLEL</sequence>
<dbReference type="RefSeq" id="WP_035123696.1">
    <property type="nucleotide sequence ID" value="NZ_JRHH01000001.1"/>
</dbReference>
<protein>
    <recommendedName>
        <fullName evidence="4">Lipocalin-like domain-containing protein</fullName>
    </recommendedName>
</protein>
<dbReference type="AlphaFoldDB" id="A0A095SYK3"/>
<dbReference type="PROSITE" id="PS51257">
    <property type="entry name" value="PROKAR_LIPOPROTEIN"/>
    <property type="match status" value="1"/>
</dbReference>
<gene>
    <name evidence="2" type="ORF">LG45_01495</name>
</gene>
<keyword evidence="1" id="KW-0732">Signal</keyword>
<evidence type="ECO:0000313" key="3">
    <source>
        <dbReference type="Proteomes" id="UP000029554"/>
    </source>
</evidence>
<evidence type="ECO:0000256" key="1">
    <source>
        <dbReference type="SAM" id="SignalP"/>
    </source>
</evidence>
<proteinExistence type="predicted"/>
<feature type="chain" id="PRO_5001910577" description="Lipocalin-like domain-containing protein" evidence="1">
    <location>
        <begin position="25"/>
        <end position="176"/>
    </location>
</feature>
<dbReference type="OrthoDB" id="1365239at2"/>
<dbReference type="Proteomes" id="UP000029554">
    <property type="component" value="Unassembled WGS sequence"/>
</dbReference>
<dbReference type="STRING" id="1453498.LG45_01495"/>
<feature type="signal peptide" evidence="1">
    <location>
        <begin position="1"/>
        <end position="24"/>
    </location>
</feature>
<evidence type="ECO:0008006" key="4">
    <source>
        <dbReference type="Google" id="ProtNLM"/>
    </source>
</evidence>
<reference evidence="2 3" key="1">
    <citation type="submission" date="2014-09" db="EMBL/GenBank/DDBJ databases">
        <title>Whole Genome Shotgun of Flavobacterium aquatile LMG 4008.</title>
        <authorList>
            <person name="Gale A.N."/>
            <person name="Pipes S.E."/>
            <person name="Newman J.D."/>
        </authorList>
    </citation>
    <scope>NUCLEOTIDE SEQUENCE [LARGE SCALE GENOMIC DNA]</scope>
    <source>
        <strain evidence="2 3">LMG 4008</strain>
    </source>
</reference>
<keyword evidence="3" id="KW-1185">Reference proteome</keyword>
<comment type="caution">
    <text evidence="2">The sequence shown here is derived from an EMBL/GenBank/DDBJ whole genome shotgun (WGS) entry which is preliminary data.</text>
</comment>
<organism evidence="2 3">
    <name type="scientific">Flavobacterium aquatile LMG 4008 = ATCC 11947</name>
    <dbReference type="NCBI Taxonomy" id="1453498"/>
    <lineage>
        <taxon>Bacteria</taxon>
        <taxon>Pseudomonadati</taxon>
        <taxon>Bacteroidota</taxon>
        <taxon>Flavobacteriia</taxon>
        <taxon>Flavobacteriales</taxon>
        <taxon>Flavobacteriaceae</taxon>
        <taxon>Flavobacterium</taxon>
    </lineage>
</organism>